<sequence length="92" mass="10854">MSHEPDREARERAEFRAFVREHHPDVGGDPQEFLAGLARFREARGPRSTRQGPDEPGHDRYDAPVYFAAREPGVVGRVKRWRQRRRRPPRVR</sequence>
<dbReference type="Proteomes" id="UP000243799">
    <property type="component" value="Unassembled WGS sequence"/>
</dbReference>
<gene>
    <name evidence="2" type="ORF">SAMN05216266_1129</name>
</gene>
<proteinExistence type="predicted"/>
<dbReference type="OrthoDB" id="5198651at2"/>
<dbReference type="AlphaFoldDB" id="A0A1I1B5X7"/>
<organism evidence="2 3">
    <name type="scientific">Amycolatopsis marina</name>
    <dbReference type="NCBI Taxonomy" id="490629"/>
    <lineage>
        <taxon>Bacteria</taxon>
        <taxon>Bacillati</taxon>
        <taxon>Actinomycetota</taxon>
        <taxon>Actinomycetes</taxon>
        <taxon>Pseudonocardiales</taxon>
        <taxon>Pseudonocardiaceae</taxon>
        <taxon>Amycolatopsis</taxon>
    </lineage>
</organism>
<dbReference type="STRING" id="490629.SAMN05216266_1129"/>
<protein>
    <recommendedName>
        <fullName evidence="4">J domain-containing protein</fullName>
    </recommendedName>
</protein>
<evidence type="ECO:0008006" key="4">
    <source>
        <dbReference type="Google" id="ProtNLM"/>
    </source>
</evidence>
<feature type="region of interest" description="Disordered" evidence="1">
    <location>
        <begin position="39"/>
        <end position="61"/>
    </location>
</feature>
<dbReference type="RefSeq" id="WP_091674896.1">
    <property type="nucleotide sequence ID" value="NZ_FOKG01000012.1"/>
</dbReference>
<name>A0A1I1B5X7_9PSEU</name>
<dbReference type="EMBL" id="FOKG01000012">
    <property type="protein sequence ID" value="SFB45162.1"/>
    <property type="molecule type" value="Genomic_DNA"/>
</dbReference>
<evidence type="ECO:0000313" key="2">
    <source>
        <dbReference type="EMBL" id="SFB45162.1"/>
    </source>
</evidence>
<evidence type="ECO:0000313" key="3">
    <source>
        <dbReference type="Proteomes" id="UP000243799"/>
    </source>
</evidence>
<evidence type="ECO:0000256" key="1">
    <source>
        <dbReference type="SAM" id="MobiDB-lite"/>
    </source>
</evidence>
<keyword evidence="3" id="KW-1185">Reference proteome</keyword>
<feature type="compositionally biased region" description="Basic and acidic residues" evidence="1">
    <location>
        <begin position="52"/>
        <end position="61"/>
    </location>
</feature>
<accession>A0A1I1B5X7</accession>
<reference evidence="3" key="1">
    <citation type="submission" date="2016-10" db="EMBL/GenBank/DDBJ databases">
        <authorList>
            <person name="Varghese N."/>
            <person name="Submissions S."/>
        </authorList>
    </citation>
    <scope>NUCLEOTIDE SEQUENCE [LARGE SCALE GENOMIC DNA]</scope>
    <source>
        <strain evidence="3">CGMCC 4.3568</strain>
    </source>
</reference>